<evidence type="ECO:0000313" key="3">
    <source>
        <dbReference type="Proteomes" id="UP001280121"/>
    </source>
</evidence>
<name>A0AAD9XRP8_9ROSI</name>
<reference evidence="2" key="1">
    <citation type="journal article" date="2023" name="Plant J.">
        <title>Genome sequences and population genomics provide insights into the demographic history, inbreeding, and mutation load of two 'living fossil' tree species of Dipteronia.</title>
        <authorList>
            <person name="Feng Y."/>
            <person name="Comes H.P."/>
            <person name="Chen J."/>
            <person name="Zhu S."/>
            <person name="Lu R."/>
            <person name="Zhang X."/>
            <person name="Li P."/>
            <person name="Qiu J."/>
            <person name="Olsen K.M."/>
            <person name="Qiu Y."/>
        </authorList>
    </citation>
    <scope>NUCLEOTIDE SEQUENCE</scope>
    <source>
        <strain evidence="2">KIB01</strain>
    </source>
</reference>
<dbReference type="Proteomes" id="UP001280121">
    <property type="component" value="Unassembled WGS sequence"/>
</dbReference>
<comment type="caution">
    <text evidence="2">The sequence shown here is derived from an EMBL/GenBank/DDBJ whole genome shotgun (WGS) entry which is preliminary data.</text>
</comment>
<gene>
    <name evidence="2" type="ORF">Ddye_003123</name>
</gene>
<proteinExistence type="predicted"/>
<organism evidence="2 3">
    <name type="scientific">Dipteronia dyeriana</name>
    <dbReference type="NCBI Taxonomy" id="168575"/>
    <lineage>
        <taxon>Eukaryota</taxon>
        <taxon>Viridiplantae</taxon>
        <taxon>Streptophyta</taxon>
        <taxon>Embryophyta</taxon>
        <taxon>Tracheophyta</taxon>
        <taxon>Spermatophyta</taxon>
        <taxon>Magnoliopsida</taxon>
        <taxon>eudicotyledons</taxon>
        <taxon>Gunneridae</taxon>
        <taxon>Pentapetalae</taxon>
        <taxon>rosids</taxon>
        <taxon>malvids</taxon>
        <taxon>Sapindales</taxon>
        <taxon>Sapindaceae</taxon>
        <taxon>Hippocastanoideae</taxon>
        <taxon>Acereae</taxon>
        <taxon>Dipteronia</taxon>
    </lineage>
</organism>
<keyword evidence="3" id="KW-1185">Reference proteome</keyword>
<accession>A0AAD9XRP8</accession>
<feature type="domain" description="Reverse transcriptase zinc-binding" evidence="1">
    <location>
        <begin position="88"/>
        <end position="148"/>
    </location>
</feature>
<dbReference type="Pfam" id="PF13966">
    <property type="entry name" value="zf-RVT"/>
    <property type="match status" value="1"/>
</dbReference>
<evidence type="ECO:0000259" key="1">
    <source>
        <dbReference type="Pfam" id="PF13966"/>
    </source>
</evidence>
<dbReference type="EMBL" id="JANJYI010000001">
    <property type="protein sequence ID" value="KAK2664549.1"/>
    <property type="molecule type" value="Genomic_DNA"/>
</dbReference>
<dbReference type="InterPro" id="IPR026960">
    <property type="entry name" value="RVT-Znf"/>
</dbReference>
<sequence length="153" mass="17570">MTMTATGRKLREISHVHQPILLGQGRERPASLIGIKLVDWHENYLGFTCFSGQGDKKDDIMWHYDDKGTYTVKSGYLIRHNLASGPTQSIPHPLTSWWTLFWKLWNPLKVKIFIRKACHDWIPTKFNMARRGVQTSGICDACKICNETTLLAL</sequence>
<protein>
    <recommendedName>
        <fullName evidence="1">Reverse transcriptase zinc-binding domain-containing protein</fullName>
    </recommendedName>
</protein>
<dbReference type="AlphaFoldDB" id="A0AAD9XRP8"/>
<evidence type="ECO:0000313" key="2">
    <source>
        <dbReference type="EMBL" id="KAK2664549.1"/>
    </source>
</evidence>